<dbReference type="EMBL" id="CAAALY010244265">
    <property type="protein sequence ID" value="VEL32502.1"/>
    <property type="molecule type" value="Genomic_DNA"/>
</dbReference>
<protein>
    <submittedName>
        <fullName evidence="1">Uncharacterized protein</fullName>
    </submittedName>
</protein>
<dbReference type="Proteomes" id="UP000784294">
    <property type="component" value="Unassembled WGS sequence"/>
</dbReference>
<evidence type="ECO:0000313" key="2">
    <source>
        <dbReference type="Proteomes" id="UP000784294"/>
    </source>
</evidence>
<sequence length="208" mass="22735">MLISFPESLQSGRQSRSLPVVQLNLDLHSSESNQVVMRTGGKLFFASNASSADSHPSAIIPPLVVANLNQIFVRPLPIFWIRLDTAGCRLDIDISLLDRLHRVVDALAVSKQAAFSLGGMAFDTSQIASSSTTIFSQGHSPLPDNRQAYNSATTGQYPSAAANHASQFGRFIEFPASSFAEPHSPHDKRLKVDKLSCYYPIILCKIYD</sequence>
<reference evidence="1" key="1">
    <citation type="submission" date="2018-11" db="EMBL/GenBank/DDBJ databases">
        <authorList>
            <consortium name="Pathogen Informatics"/>
        </authorList>
    </citation>
    <scope>NUCLEOTIDE SEQUENCE</scope>
</reference>
<proteinExistence type="predicted"/>
<gene>
    <name evidence="1" type="ORF">PXEA_LOCUS25942</name>
</gene>
<keyword evidence="2" id="KW-1185">Reference proteome</keyword>
<name>A0A3S5CM90_9PLAT</name>
<dbReference type="AlphaFoldDB" id="A0A3S5CM90"/>
<accession>A0A3S5CM90</accession>
<comment type="caution">
    <text evidence="1">The sequence shown here is derived from an EMBL/GenBank/DDBJ whole genome shotgun (WGS) entry which is preliminary data.</text>
</comment>
<evidence type="ECO:0000313" key="1">
    <source>
        <dbReference type="EMBL" id="VEL32502.1"/>
    </source>
</evidence>
<organism evidence="1 2">
    <name type="scientific">Protopolystoma xenopodis</name>
    <dbReference type="NCBI Taxonomy" id="117903"/>
    <lineage>
        <taxon>Eukaryota</taxon>
        <taxon>Metazoa</taxon>
        <taxon>Spiralia</taxon>
        <taxon>Lophotrochozoa</taxon>
        <taxon>Platyhelminthes</taxon>
        <taxon>Monogenea</taxon>
        <taxon>Polyopisthocotylea</taxon>
        <taxon>Polystomatidea</taxon>
        <taxon>Polystomatidae</taxon>
        <taxon>Protopolystoma</taxon>
    </lineage>
</organism>